<dbReference type="AlphaFoldDB" id="A0A420KGR6"/>
<name>A0A420KGR6_9BURK</name>
<keyword evidence="1" id="KW-0472">Membrane</keyword>
<accession>A0A420KGR6</accession>
<gene>
    <name evidence="2" type="ORF">CE154_005230</name>
</gene>
<feature type="transmembrane region" description="Helical" evidence="1">
    <location>
        <begin position="28"/>
        <end position="44"/>
    </location>
</feature>
<keyword evidence="1" id="KW-0812">Transmembrane</keyword>
<reference evidence="2 3" key="1">
    <citation type="submission" date="2018-09" db="EMBL/GenBank/DDBJ databases">
        <title>Genome comparison of Alicycliphilus sp. BQ1, a polyurethanolytic bacterium, with its closest phylogenetic relatives Alicycliphilus denitrificans BC and K601, unable to attack polyurethane.</title>
        <authorList>
            <person name="Loza-Tavera H."/>
            <person name="Lozano L."/>
            <person name="Cevallos M."/>
            <person name="Maya-Lucas O."/>
            <person name="Garcia-Mena J."/>
            <person name="Hernandez J."/>
        </authorList>
    </citation>
    <scope>NUCLEOTIDE SEQUENCE [LARGE SCALE GENOMIC DNA]</scope>
    <source>
        <strain evidence="2 3">BQ1</strain>
    </source>
</reference>
<dbReference type="GO" id="GO:0016301">
    <property type="term" value="F:kinase activity"/>
    <property type="evidence" value="ECO:0007669"/>
    <property type="project" value="UniProtKB-KW"/>
</dbReference>
<dbReference type="RefSeq" id="WP_094435758.1">
    <property type="nucleotide sequence ID" value="NZ_NKDB02000001.1"/>
</dbReference>
<sequence length="142" mass="15554">MNLRKIFIPLGIVALVIAAYRAYGLQGILTVSGGLVMWALLHYTRIMNVLQKARNNPIGYVGSAVMLNAKLRPGVNLMHVVAMTRALGEQLSAEGQQPEVYRWTDGTQSHVTCEFVNGRLARWELVRPAPQEDAAPTPAGES</sequence>
<keyword evidence="2" id="KW-0418">Kinase</keyword>
<keyword evidence="2" id="KW-0808">Transferase</keyword>
<organism evidence="2 3">
    <name type="scientific">Alicycliphilus denitrificans</name>
    <dbReference type="NCBI Taxonomy" id="179636"/>
    <lineage>
        <taxon>Bacteria</taxon>
        <taxon>Pseudomonadati</taxon>
        <taxon>Pseudomonadota</taxon>
        <taxon>Betaproteobacteria</taxon>
        <taxon>Burkholderiales</taxon>
        <taxon>Comamonadaceae</taxon>
        <taxon>Alicycliphilus</taxon>
    </lineage>
</organism>
<dbReference type="Proteomes" id="UP000216225">
    <property type="component" value="Unassembled WGS sequence"/>
</dbReference>
<evidence type="ECO:0000256" key="1">
    <source>
        <dbReference type="SAM" id="Phobius"/>
    </source>
</evidence>
<dbReference type="EMBL" id="NKDB02000001">
    <property type="protein sequence ID" value="RKJ99143.1"/>
    <property type="molecule type" value="Genomic_DNA"/>
</dbReference>
<protein>
    <submittedName>
        <fullName evidence="2">Glycerate kinase</fullName>
    </submittedName>
</protein>
<proteinExistence type="predicted"/>
<evidence type="ECO:0000313" key="2">
    <source>
        <dbReference type="EMBL" id="RKJ99143.1"/>
    </source>
</evidence>
<evidence type="ECO:0000313" key="3">
    <source>
        <dbReference type="Proteomes" id="UP000216225"/>
    </source>
</evidence>
<keyword evidence="1" id="KW-1133">Transmembrane helix</keyword>
<comment type="caution">
    <text evidence="2">The sequence shown here is derived from an EMBL/GenBank/DDBJ whole genome shotgun (WGS) entry which is preliminary data.</text>
</comment>